<keyword evidence="2" id="KW-0472">Membrane</keyword>
<comment type="caution">
    <text evidence="4">The sequence shown here is derived from an EMBL/GenBank/DDBJ whole genome shotgun (WGS) entry which is preliminary data.</text>
</comment>
<dbReference type="AlphaFoldDB" id="A0A2M7IP36"/>
<feature type="domain" description="Bacterial sugar transferase" evidence="3">
    <location>
        <begin position="48"/>
        <end position="238"/>
    </location>
</feature>
<name>A0A2M7IP36_9BACT</name>
<dbReference type="Proteomes" id="UP000230837">
    <property type="component" value="Unassembled WGS sequence"/>
</dbReference>
<keyword evidence="2" id="KW-0812">Transmembrane</keyword>
<evidence type="ECO:0000313" key="4">
    <source>
        <dbReference type="EMBL" id="PIW97035.1"/>
    </source>
</evidence>
<feature type="non-terminal residue" evidence="4">
    <location>
        <position position="1"/>
    </location>
</feature>
<evidence type="ECO:0000256" key="2">
    <source>
        <dbReference type="SAM" id="Phobius"/>
    </source>
</evidence>
<dbReference type="InterPro" id="IPR003362">
    <property type="entry name" value="Bact_transf"/>
</dbReference>
<dbReference type="EMBL" id="PFHR01000097">
    <property type="protein sequence ID" value="PIW97035.1"/>
    <property type="molecule type" value="Genomic_DNA"/>
</dbReference>
<comment type="similarity">
    <text evidence="1">Belongs to the bacterial sugar transferase family.</text>
</comment>
<evidence type="ECO:0000256" key="1">
    <source>
        <dbReference type="ARBA" id="ARBA00006464"/>
    </source>
</evidence>
<gene>
    <name evidence="4" type="ORF">COZ82_01780</name>
</gene>
<dbReference type="PANTHER" id="PTHR30576">
    <property type="entry name" value="COLANIC BIOSYNTHESIS UDP-GLUCOSE LIPID CARRIER TRANSFERASE"/>
    <property type="match status" value="1"/>
</dbReference>
<feature type="transmembrane region" description="Helical" evidence="2">
    <location>
        <begin position="53"/>
        <end position="74"/>
    </location>
</feature>
<evidence type="ECO:0000259" key="3">
    <source>
        <dbReference type="Pfam" id="PF02397"/>
    </source>
</evidence>
<reference evidence="5" key="1">
    <citation type="submission" date="2017-09" db="EMBL/GenBank/DDBJ databases">
        <title>Depth-based differentiation of microbial function through sediment-hosted aquifers and enrichment of novel symbionts in the deep terrestrial subsurface.</title>
        <authorList>
            <person name="Probst A.J."/>
            <person name="Ladd B."/>
            <person name="Jarett J.K."/>
            <person name="Geller-Mcgrath D.E."/>
            <person name="Sieber C.M.K."/>
            <person name="Emerson J.B."/>
            <person name="Anantharaman K."/>
            <person name="Thomas B.C."/>
            <person name="Malmstrom R."/>
            <person name="Stieglmeier M."/>
            <person name="Klingl A."/>
            <person name="Woyke T."/>
            <person name="Ryan C.M."/>
            <person name="Banfield J.F."/>
        </authorList>
    </citation>
    <scope>NUCLEOTIDE SEQUENCE [LARGE SCALE GENOMIC DNA]</scope>
</reference>
<protein>
    <recommendedName>
        <fullName evidence="3">Bacterial sugar transferase domain-containing protein</fullName>
    </recommendedName>
</protein>
<sequence>FLDFKFTFLDFYRVYEDTFDRVPLSALRYDWFLTHVSQSKSLVYDFTKRVIDIIGSLILGIIFALMLPFIYIAMRIEGKGDLFITQERIGQYNKPVKVYKIRTMTQNLSASATWTNEDAKQGNVVTKIGAILRKLSIDEIPQIYTIIKGEMSLIGPRNDIVGLGNRLADELPYYKIRNFVKPGVTGWAQTNQQYMGTNISPQSIEESRIRLSYDLYYVKNRSLWLDVAIALRTIKTLLSRFGVTIKWPK</sequence>
<dbReference type="PANTHER" id="PTHR30576:SF0">
    <property type="entry name" value="UNDECAPRENYL-PHOSPHATE N-ACETYLGALACTOSAMINYL 1-PHOSPHATE TRANSFERASE-RELATED"/>
    <property type="match status" value="1"/>
</dbReference>
<organism evidence="4 5">
    <name type="scientific">Candidatus Kaiserbacteria bacterium CG_4_8_14_3_um_filter_38_9</name>
    <dbReference type="NCBI Taxonomy" id="1974599"/>
    <lineage>
        <taxon>Bacteria</taxon>
        <taxon>Candidatus Kaiseribacteriota</taxon>
    </lineage>
</organism>
<keyword evidence="2" id="KW-1133">Transmembrane helix</keyword>
<evidence type="ECO:0000313" key="5">
    <source>
        <dbReference type="Proteomes" id="UP000230837"/>
    </source>
</evidence>
<dbReference type="Pfam" id="PF02397">
    <property type="entry name" value="Bac_transf"/>
    <property type="match status" value="1"/>
</dbReference>
<proteinExistence type="inferred from homology"/>
<dbReference type="GO" id="GO:0016780">
    <property type="term" value="F:phosphotransferase activity, for other substituted phosphate groups"/>
    <property type="evidence" value="ECO:0007669"/>
    <property type="project" value="TreeGrafter"/>
</dbReference>
<accession>A0A2M7IP36</accession>